<evidence type="ECO:0000313" key="3">
    <source>
        <dbReference type="Proteomes" id="UP000238325"/>
    </source>
</evidence>
<evidence type="ECO:0000313" key="4">
    <source>
        <dbReference type="Proteomes" id="UP000238534"/>
    </source>
</evidence>
<sequence length="279" mass="33509">MDIPSNLTEFLYWVKESTEKLWSVDDENCPKGFYNARWQGLSEEEIDQVERKYEVSFTSEHREFLKILHAIDKKEIVEYEYEGELITEECIFFYNWLENEEEITAQTKYFYKGIWNDVIDVNHVWLKSWGIKPKSIDKKKQIFDEWFSKLPQLLPVRDSAYVVSNENLKWNPVIGGSGSGIVIVGWDFRTYLLYELREHLNIYTDVYDEEDERFYPELIDEVQKINNENFKYDESKDIPYLKEMILYWSSGWSSFGLSYHPENARVHPIVKTYIAEEEK</sequence>
<evidence type="ECO:0008006" key="5">
    <source>
        <dbReference type="Google" id="ProtNLM"/>
    </source>
</evidence>
<dbReference type="AlphaFoldDB" id="A0A2S9CWJ5"/>
<protein>
    <recommendedName>
        <fullName evidence="5">Knr4/Smi1-like domain-containing protein</fullName>
    </recommendedName>
</protein>
<dbReference type="EMBL" id="PCPP01000001">
    <property type="protein sequence ID" value="PRB84841.1"/>
    <property type="molecule type" value="Genomic_DNA"/>
</dbReference>
<dbReference type="RefSeq" id="WP_105684286.1">
    <property type="nucleotide sequence ID" value="NZ_JBBGZD010000001.1"/>
</dbReference>
<dbReference type="Proteomes" id="UP000238325">
    <property type="component" value="Unassembled WGS sequence"/>
</dbReference>
<dbReference type="Proteomes" id="UP000238534">
    <property type="component" value="Unassembled WGS sequence"/>
</dbReference>
<reference evidence="3 4" key="1">
    <citation type="submission" date="2017-09" db="EMBL/GenBank/DDBJ databases">
        <title>Genomic, metabolic, and phenotypic characteristics of bacterial isolates from the natural microbiome of the model nematode Caenorhabditis elegans.</title>
        <authorList>
            <person name="Zimmermann J."/>
            <person name="Obeng N."/>
            <person name="Yang W."/>
            <person name="Obeng O."/>
            <person name="Kissoyan K."/>
            <person name="Pees B."/>
            <person name="Dirksen P."/>
            <person name="Hoppner M."/>
            <person name="Franke A."/>
            <person name="Rosenstiel P."/>
            <person name="Leippe M."/>
            <person name="Dierking K."/>
            <person name="Kaleta C."/>
            <person name="Schulenburg H."/>
        </authorList>
    </citation>
    <scope>NUCLEOTIDE SEQUENCE [LARGE SCALE GENOMIC DNA]</scope>
    <source>
        <strain evidence="1 4">MYb25</strain>
        <strain evidence="2 3">MYb44</strain>
    </source>
</reference>
<proteinExistence type="predicted"/>
<name>A0A2S9CWJ5_CHRCI</name>
<evidence type="ECO:0000313" key="1">
    <source>
        <dbReference type="EMBL" id="PRB84841.1"/>
    </source>
</evidence>
<dbReference type="SUPFAM" id="SSF160631">
    <property type="entry name" value="SMI1/KNR4-like"/>
    <property type="match status" value="1"/>
</dbReference>
<keyword evidence="3" id="KW-1185">Reference proteome</keyword>
<dbReference type="EMBL" id="PCPH01000007">
    <property type="protein sequence ID" value="PRB87760.1"/>
    <property type="molecule type" value="Genomic_DNA"/>
</dbReference>
<gene>
    <name evidence="1" type="ORF">CQ022_00785</name>
    <name evidence="2" type="ORF">CQ033_20090</name>
</gene>
<evidence type="ECO:0000313" key="2">
    <source>
        <dbReference type="EMBL" id="PRB87760.1"/>
    </source>
</evidence>
<comment type="caution">
    <text evidence="1">The sequence shown here is derived from an EMBL/GenBank/DDBJ whole genome shotgun (WGS) entry which is preliminary data.</text>
</comment>
<dbReference type="OrthoDB" id="264195at2"/>
<dbReference type="InterPro" id="IPR037883">
    <property type="entry name" value="Knr4/Smi1-like_sf"/>
</dbReference>
<organism evidence="1 4">
    <name type="scientific">Chryseobacterium culicis</name>
    <dbReference type="NCBI Taxonomy" id="680127"/>
    <lineage>
        <taxon>Bacteria</taxon>
        <taxon>Pseudomonadati</taxon>
        <taxon>Bacteroidota</taxon>
        <taxon>Flavobacteriia</taxon>
        <taxon>Flavobacteriales</taxon>
        <taxon>Weeksellaceae</taxon>
        <taxon>Chryseobacterium group</taxon>
        <taxon>Chryseobacterium</taxon>
    </lineage>
</organism>
<accession>A0A2S9CWJ5</accession>